<gene>
    <name evidence="1" type="ORF">ACFOGJ_08050</name>
</gene>
<reference evidence="2" key="1">
    <citation type="journal article" date="2019" name="Int. J. Syst. Evol. Microbiol.">
        <title>The Global Catalogue of Microorganisms (GCM) 10K type strain sequencing project: providing services to taxonomists for standard genome sequencing and annotation.</title>
        <authorList>
            <consortium name="The Broad Institute Genomics Platform"/>
            <consortium name="The Broad Institute Genome Sequencing Center for Infectious Disease"/>
            <person name="Wu L."/>
            <person name="Ma J."/>
        </authorList>
    </citation>
    <scope>NUCLEOTIDE SEQUENCE [LARGE SCALE GENOMIC DNA]</scope>
    <source>
        <strain evidence="2">KCTC 42964</strain>
    </source>
</reference>
<evidence type="ECO:0000313" key="1">
    <source>
        <dbReference type="EMBL" id="MFC3227176.1"/>
    </source>
</evidence>
<dbReference type="EMBL" id="JBHRTR010000020">
    <property type="protein sequence ID" value="MFC3227176.1"/>
    <property type="molecule type" value="Genomic_DNA"/>
</dbReference>
<dbReference type="NCBIfam" id="TIGR04440">
    <property type="entry name" value="glyco_TIGR04440"/>
    <property type="match status" value="1"/>
</dbReference>
<name>A0ABV7KXQ4_9PROT</name>
<accession>A0ABV7KXQ4</accession>
<proteinExistence type="predicted"/>
<dbReference type="InterPro" id="IPR029044">
    <property type="entry name" value="Nucleotide-diphossugar_trans"/>
</dbReference>
<evidence type="ECO:0000313" key="2">
    <source>
        <dbReference type="Proteomes" id="UP001595528"/>
    </source>
</evidence>
<comment type="caution">
    <text evidence="1">The sequence shown here is derived from an EMBL/GenBank/DDBJ whole genome shotgun (WGS) entry which is preliminary data.</text>
</comment>
<dbReference type="RefSeq" id="WP_379899337.1">
    <property type="nucleotide sequence ID" value="NZ_JBHRTR010000020.1"/>
</dbReference>
<sequence length="412" mass="44870">MRHQLLIPTYNRPRELARLLRFLAGGPDGAAGPLAAEVLVGDSSRPENRAANRQAVAAVAGRLAVELLDFPEEMPAFVKYGALAAAAEGDTASFCADDDLVVPEALDAAVAELAAHPDDGRVAVQGRSFYLAERPDGLALESAAYWRDDLSAADRWTRLEALFAAYEAPFYAVYRRPALQAAFAAMPAEAEPLWQELWLSVASAAAGPIGRRNEWGYGRFVVDLPGFSDWHPHEIMARRPMRLVDGMRSFRDGILAQVLAVPGDGPEAARFDLLLLRYLGGFLSSGAVDDLIAARRGRAADGEALAAVWRKWARGAGRARGRHLRPWRPGRGAALRRRGASIGHRALRRLTRDHRRPVETDEHVSLPRSGARLTLGQEFLLPSGTGAPVPEDAQVRSLIATIDRYWACDAPD</sequence>
<organism evidence="1 2">
    <name type="scientific">Marinibaculum pumilum</name>
    <dbReference type="NCBI Taxonomy" id="1766165"/>
    <lineage>
        <taxon>Bacteria</taxon>
        <taxon>Pseudomonadati</taxon>
        <taxon>Pseudomonadota</taxon>
        <taxon>Alphaproteobacteria</taxon>
        <taxon>Rhodospirillales</taxon>
        <taxon>Rhodospirillaceae</taxon>
        <taxon>Marinibaculum</taxon>
    </lineage>
</organism>
<dbReference type="Proteomes" id="UP001595528">
    <property type="component" value="Unassembled WGS sequence"/>
</dbReference>
<dbReference type="InterPro" id="IPR031042">
    <property type="entry name" value="Glyco_TIGR04440"/>
</dbReference>
<dbReference type="CDD" id="cd00761">
    <property type="entry name" value="Glyco_tranf_GTA_type"/>
    <property type="match status" value="1"/>
</dbReference>
<protein>
    <submittedName>
        <fullName evidence="1">TIGR00180 family glycosyltransferase</fullName>
    </submittedName>
</protein>
<dbReference type="SUPFAM" id="SSF53448">
    <property type="entry name" value="Nucleotide-diphospho-sugar transferases"/>
    <property type="match status" value="1"/>
</dbReference>
<keyword evidence="2" id="KW-1185">Reference proteome</keyword>